<feature type="compositionally biased region" description="Polar residues" evidence="1">
    <location>
        <begin position="163"/>
        <end position="173"/>
    </location>
</feature>
<name>A0A544W7J5_9MYCO</name>
<dbReference type="InterPro" id="IPR002591">
    <property type="entry name" value="Phosphodiest/P_Trfase"/>
</dbReference>
<dbReference type="Proteomes" id="UP000315759">
    <property type="component" value="Unassembled WGS sequence"/>
</dbReference>
<keyword evidence="3" id="KW-1185">Reference proteome</keyword>
<feature type="compositionally biased region" description="Low complexity" evidence="1">
    <location>
        <begin position="11"/>
        <end position="32"/>
    </location>
</feature>
<proteinExistence type="predicted"/>
<dbReference type="EMBL" id="VIFX01000003">
    <property type="protein sequence ID" value="TQR88208.1"/>
    <property type="molecule type" value="Genomic_DNA"/>
</dbReference>
<organism evidence="2 3">
    <name type="scientific">Mycolicibacterium hodleri</name>
    <dbReference type="NCBI Taxonomy" id="49897"/>
    <lineage>
        <taxon>Bacteria</taxon>
        <taxon>Bacillati</taxon>
        <taxon>Actinomycetota</taxon>
        <taxon>Actinomycetes</taxon>
        <taxon>Mycobacteriales</taxon>
        <taxon>Mycobacteriaceae</taxon>
        <taxon>Mycolicibacterium</taxon>
    </lineage>
</organism>
<evidence type="ECO:0000256" key="1">
    <source>
        <dbReference type="SAM" id="MobiDB-lite"/>
    </source>
</evidence>
<feature type="region of interest" description="Disordered" evidence="1">
    <location>
        <begin position="1"/>
        <end position="117"/>
    </location>
</feature>
<feature type="compositionally biased region" description="Low complexity" evidence="1">
    <location>
        <begin position="48"/>
        <end position="64"/>
    </location>
</feature>
<comment type="caution">
    <text evidence="2">The sequence shown here is derived from an EMBL/GenBank/DDBJ whole genome shotgun (WGS) entry which is preliminary data.</text>
</comment>
<dbReference type="GO" id="GO:0016787">
    <property type="term" value="F:hydrolase activity"/>
    <property type="evidence" value="ECO:0007669"/>
    <property type="project" value="UniProtKB-ARBA"/>
</dbReference>
<dbReference type="PANTHER" id="PTHR10151">
    <property type="entry name" value="ECTONUCLEOTIDE PYROPHOSPHATASE/PHOSPHODIESTERASE"/>
    <property type="match status" value="1"/>
</dbReference>
<gene>
    <name evidence="2" type="ORF">D8S82_03515</name>
</gene>
<feature type="region of interest" description="Disordered" evidence="1">
    <location>
        <begin position="158"/>
        <end position="179"/>
    </location>
</feature>
<dbReference type="Pfam" id="PF01663">
    <property type="entry name" value="Phosphodiest"/>
    <property type="match status" value="1"/>
</dbReference>
<accession>A0A544W7J5</accession>
<protein>
    <submittedName>
        <fullName evidence="2">Phosphodiesterase</fullName>
    </submittedName>
</protein>
<evidence type="ECO:0000313" key="3">
    <source>
        <dbReference type="Proteomes" id="UP000315759"/>
    </source>
</evidence>
<evidence type="ECO:0000313" key="2">
    <source>
        <dbReference type="EMBL" id="TQR88208.1"/>
    </source>
</evidence>
<dbReference type="AlphaFoldDB" id="A0A544W7J5"/>
<dbReference type="SUPFAM" id="SSF53649">
    <property type="entry name" value="Alkaline phosphatase-like"/>
    <property type="match status" value="1"/>
</dbReference>
<dbReference type="Gene3D" id="3.40.720.10">
    <property type="entry name" value="Alkaline Phosphatase, subunit A"/>
    <property type="match status" value="1"/>
</dbReference>
<reference evidence="2 3" key="1">
    <citation type="submission" date="2018-10" db="EMBL/GenBank/DDBJ databases">
        <title>Draft genome of Mycobacterium hodleri strain B.</title>
        <authorList>
            <person name="Amande T.J."/>
            <person name="Mcgenity T.J."/>
        </authorList>
    </citation>
    <scope>NUCLEOTIDE SEQUENCE [LARGE SCALE GENOMIC DNA]</scope>
    <source>
        <strain evidence="2 3">B</strain>
    </source>
</reference>
<dbReference type="PANTHER" id="PTHR10151:SF120">
    <property type="entry name" value="BIS(5'-ADENOSYL)-TRIPHOSPHATASE"/>
    <property type="match status" value="1"/>
</dbReference>
<dbReference type="InterPro" id="IPR017850">
    <property type="entry name" value="Alkaline_phosphatase_core_sf"/>
</dbReference>
<feature type="compositionally biased region" description="Basic and acidic residues" evidence="1">
    <location>
        <begin position="65"/>
        <end position="100"/>
    </location>
</feature>
<sequence>MATTPGLAYAEPNSDSSTSSESSSSAGTGAPSTKESTGPDTAAGPKKPTSVTAGAVTTGTPGSPKADEPTGDPKADDPKSDPKVDDPTGDPKADEPKAVEEPPAPDEDTPPPVVVVDDPEIVPAPEVAVGQPASTGPKNAHPAVTPTTTRDVTTAVAPARPAHQQSKTVSRTASVDAPAPASTARASLVSAPSPTPTAAAVTALAPVVAPRPQTLVTAIADFVDALFRPLLNPSSGSPFQIPILSAVLSLVRNEFERVFTPRPAKVGSQPVATQVDPTKQHVLVIGVDGTNLSRILADAENENFLDLMEHSTTAASSIVGHTTISNPSWTSILTGVWGERTGVINNVFTPWTYDKWPTVFDQLEGIDRTIKTMTVANWNVINAISGAGKYGADVNTFVAQVPGDKNWIDTDDAVANQTIAALKAADTPNFLFSYFVGVDENGHMYGGASEEYKLAIQNMDDNLGLIRAEIALREAAGEDWTVIVVTDHGHQPQVGFGHGFQSPDETATFVIANGSAFTEGDVNSEYEIVDTTPTVVSLFGGTPRPGSDGVPLTSLGGGSTHPIDVKTALLAAIAQNDYPDLVTNVTLGIRTIFATIPYYVYTFGNDSTAGLPSFLVVPVKVLFDGLYVITNVPAQVVAFLTGVSGARIFPILPPAQPMFPPSEGATLLSTLVCGSGSGVSADAWCGAESVA</sequence>